<dbReference type="EMBL" id="JEMB01001803">
    <property type="protein sequence ID" value="KYF85021.1"/>
    <property type="molecule type" value="Genomic_DNA"/>
</dbReference>
<name>A0A150RXW9_SORCE</name>
<sequence length="62" mass="6411">MEAKGDPEKVAQAMIDSAYRSPAPRRLAPGSGAYASIRAASTDPLAALDAQKHIALSTDAND</sequence>
<protein>
    <submittedName>
        <fullName evidence="1">Uncharacterized protein</fullName>
    </submittedName>
</protein>
<evidence type="ECO:0000313" key="2">
    <source>
        <dbReference type="Proteomes" id="UP000075635"/>
    </source>
</evidence>
<gene>
    <name evidence="1" type="ORF">BE17_11445</name>
</gene>
<comment type="caution">
    <text evidence="1">The sequence shown here is derived from an EMBL/GenBank/DDBJ whole genome shotgun (WGS) entry which is preliminary data.</text>
</comment>
<dbReference type="AlphaFoldDB" id="A0A150RXW9"/>
<organism evidence="1 2">
    <name type="scientific">Sorangium cellulosum</name>
    <name type="common">Polyangium cellulosum</name>
    <dbReference type="NCBI Taxonomy" id="56"/>
    <lineage>
        <taxon>Bacteria</taxon>
        <taxon>Pseudomonadati</taxon>
        <taxon>Myxococcota</taxon>
        <taxon>Polyangia</taxon>
        <taxon>Polyangiales</taxon>
        <taxon>Polyangiaceae</taxon>
        <taxon>Sorangium</taxon>
    </lineage>
</organism>
<reference evidence="1 2" key="1">
    <citation type="submission" date="2014-02" db="EMBL/GenBank/DDBJ databases">
        <title>The small core and large imbalanced accessory genome model reveals a collaborative survival strategy of Sorangium cellulosum strains in nature.</title>
        <authorList>
            <person name="Han K."/>
            <person name="Peng R."/>
            <person name="Blom J."/>
            <person name="Li Y.-Z."/>
        </authorList>
    </citation>
    <scope>NUCLEOTIDE SEQUENCE [LARGE SCALE GENOMIC DNA]</scope>
    <source>
        <strain evidence="1 2">So0011-07</strain>
    </source>
</reference>
<accession>A0A150RXW9</accession>
<dbReference type="Proteomes" id="UP000075635">
    <property type="component" value="Unassembled WGS sequence"/>
</dbReference>
<proteinExistence type="predicted"/>
<evidence type="ECO:0000313" key="1">
    <source>
        <dbReference type="EMBL" id="KYF85021.1"/>
    </source>
</evidence>